<dbReference type="Pfam" id="PF18758">
    <property type="entry name" value="KDZ"/>
    <property type="match status" value="1"/>
</dbReference>
<evidence type="ECO:0000313" key="1">
    <source>
        <dbReference type="EMBL" id="KAG1762158.1"/>
    </source>
</evidence>
<organism evidence="1 2">
    <name type="scientific">Suillus placidus</name>
    <dbReference type="NCBI Taxonomy" id="48579"/>
    <lineage>
        <taxon>Eukaryota</taxon>
        <taxon>Fungi</taxon>
        <taxon>Dikarya</taxon>
        <taxon>Basidiomycota</taxon>
        <taxon>Agaricomycotina</taxon>
        <taxon>Agaricomycetes</taxon>
        <taxon>Agaricomycetidae</taxon>
        <taxon>Boletales</taxon>
        <taxon>Suillineae</taxon>
        <taxon>Suillaceae</taxon>
        <taxon>Suillus</taxon>
    </lineage>
</organism>
<sequence length="165" mass="18153">KRDLKDWHFQGACPCCAFEQPNELQLIPQRLHSMDGNFSAKHINGSGSTDPRVFHSDYFIPEAAVEHFKDDVRNRPGQCSPHRNTSCTNNWTAARSVEEAKISVFEQTGIFIMACRHGLVDAKYGLAAVDQLLDSCGSLQGLGHDIGCASCKTIAASSMGQRQRS</sequence>
<dbReference type="Proteomes" id="UP000714275">
    <property type="component" value="Unassembled WGS sequence"/>
</dbReference>
<protein>
    <submittedName>
        <fullName evidence="1">Uncharacterized protein</fullName>
    </submittedName>
</protein>
<comment type="caution">
    <text evidence="1">The sequence shown here is derived from an EMBL/GenBank/DDBJ whole genome shotgun (WGS) entry which is preliminary data.</text>
</comment>
<dbReference type="EMBL" id="JABBWD010000280">
    <property type="protein sequence ID" value="KAG1762158.1"/>
    <property type="molecule type" value="Genomic_DNA"/>
</dbReference>
<gene>
    <name evidence="1" type="ORF">EV702DRAFT_984185</name>
</gene>
<reference evidence="1" key="1">
    <citation type="journal article" date="2020" name="New Phytol.">
        <title>Comparative genomics reveals dynamic genome evolution in host specialist ectomycorrhizal fungi.</title>
        <authorList>
            <person name="Lofgren L.A."/>
            <person name="Nguyen N.H."/>
            <person name="Vilgalys R."/>
            <person name="Ruytinx J."/>
            <person name="Liao H.L."/>
            <person name="Branco S."/>
            <person name="Kuo A."/>
            <person name="LaButti K."/>
            <person name="Lipzen A."/>
            <person name="Andreopoulos W."/>
            <person name="Pangilinan J."/>
            <person name="Riley R."/>
            <person name="Hundley H."/>
            <person name="Na H."/>
            <person name="Barry K."/>
            <person name="Grigoriev I.V."/>
            <person name="Stajich J.E."/>
            <person name="Kennedy P.G."/>
        </authorList>
    </citation>
    <scope>NUCLEOTIDE SEQUENCE</scope>
    <source>
        <strain evidence="1">DOB743</strain>
    </source>
</reference>
<dbReference type="InterPro" id="IPR040521">
    <property type="entry name" value="KDZ"/>
</dbReference>
<dbReference type="OrthoDB" id="2505969at2759"/>
<keyword evidence="2" id="KW-1185">Reference proteome</keyword>
<proteinExistence type="predicted"/>
<name>A0A9P6ZFS1_9AGAM</name>
<evidence type="ECO:0000313" key="2">
    <source>
        <dbReference type="Proteomes" id="UP000714275"/>
    </source>
</evidence>
<accession>A0A9P6ZFS1</accession>
<dbReference type="AlphaFoldDB" id="A0A9P6ZFS1"/>
<feature type="non-terminal residue" evidence="1">
    <location>
        <position position="165"/>
    </location>
</feature>